<dbReference type="InterPro" id="IPR001405">
    <property type="entry name" value="UPF0758"/>
</dbReference>
<dbReference type="PROSITE" id="PS50249">
    <property type="entry name" value="MPN"/>
    <property type="match status" value="1"/>
</dbReference>
<dbReference type="Proteomes" id="UP000076630">
    <property type="component" value="Unassembled WGS sequence"/>
</dbReference>
<dbReference type="PANTHER" id="PTHR30471">
    <property type="entry name" value="DNA REPAIR PROTEIN RADC"/>
    <property type="match status" value="1"/>
</dbReference>
<dbReference type="AlphaFoldDB" id="A0A163WCW9"/>
<feature type="domain" description="MPN" evidence="6">
    <location>
        <begin position="31"/>
        <end position="156"/>
    </location>
</feature>
<dbReference type="PROSITE" id="PS01302">
    <property type="entry name" value="UPF0758"/>
    <property type="match status" value="1"/>
</dbReference>
<evidence type="ECO:0000256" key="5">
    <source>
        <dbReference type="ARBA" id="ARBA00023049"/>
    </source>
</evidence>
<keyword evidence="3" id="KW-0378">Hydrolase</keyword>
<protein>
    <submittedName>
        <fullName evidence="7">DNA repair protein</fullName>
    </submittedName>
</protein>
<evidence type="ECO:0000313" key="8">
    <source>
        <dbReference type="Proteomes" id="UP000076630"/>
    </source>
</evidence>
<evidence type="ECO:0000256" key="4">
    <source>
        <dbReference type="ARBA" id="ARBA00022833"/>
    </source>
</evidence>
<comment type="caution">
    <text evidence="7">The sequence shown here is derived from an EMBL/GenBank/DDBJ whole genome shotgun (WGS) entry which is preliminary data.</text>
</comment>
<dbReference type="CDD" id="cd08071">
    <property type="entry name" value="MPN_DUF2466"/>
    <property type="match status" value="1"/>
</dbReference>
<dbReference type="GO" id="GO:0006508">
    <property type="term" value="P:proteolysis"/>
    <property type="evidence" value="ECO:0007669"/>
    <property type="project" value="UniProtKB-KW"/>
</dbReference>
<sequence length="156" mass="17073">MESTVLNSNWLVASEIELIYKSRVKASERPKVVSSQSAFEIASKAWDENKIELLEQFKVLMLSNSNRVLGVLEISSGGITGTVVDLRLIFAALLKAKATACILVHNHPSGKLDPSEADKQITAKIKQASQVLDIALLDHLIITSESYYSFADEGVL</sequence>
<keyword evidence="8" id="KW-1185">Reference proteome</keyword>
<evidence type="ECO:0000256" key="1">
    <source>
        <dbReference type="ARBA" id="ARBA00022670"/>
    </source>
</evidence>
<dbReference type="PANTHER" id="PTHR30471:SF3">
    <property type="entry name" value="UPF0758 PROTEIN YEES-RELATED"/>
    <property type="match status" value="1"/>
</dbReference>
<dbReference type="InterPro" id="IPR020891">
    <property type="entry name" value="UPF0758_CS"/>
</dbReference>
<name>A0A163WCW9_9FLAO</name>
<accession>A0A163WCW9</accession>
<dbReference type="OrthoDB" id="9804482at2"/>
<dbReference type="GO" id="GO:0008237">
    <property type="term" value="F:metallopeptidase activity"/>
    <property type="evidence" value="ECO:0007669"/>
    <property type="project" value="UniProtKB-KW"/>
</dbReference>
<dbReference type="RefSeq" id="WP_038987556.1">
    <property type="nucleotide sequence ID" value="NZ_JWJO01000051.1"/>
</dbReference>
<keyword evidence="1" id="KW-0645">Protease</keyword>
<keyword evidence="2" id="KW-0479">Metal-binding</keyword>
<dbReference type="EMBL" id="LQNU01000078">
    <property type="protein sequence ID" value="KZE76177.1"/>
    <property type="molecule type" value="Genomic_DNA"/>
</dbReference>
<evidence type="ECO:0000256" key="3">
    <source>
        <dbReference type="ARBA" id="ARBA00022801"/>
    </source>
</evidence>
<keyword evidence="5" id="KW-0482">Metalloprotease</keyword>
<evidence type="ECO:0000313" key="7">
    <source>
        <dbReference type="EMBL" id="KZE76177.1"/>
    </source>
</evidence>
<evidence type="ECO:0000256" key="2">
    <source>
        <dbReference type="ARBA" id="ARBA00022723"/>
    </source>
</evidence>
<dbReference type="InterPro" id="IPR025657">
    <property type="entry name" value="RadC_JAB"/>
</dbReference>
<dbReference type="InterPro" id="IPR037518">
    <property type="entry name" value="MPN"/>
</dbReference>
<organism evidence="7 8">
    <name type="scientific">Myroides marinus</name>
    <dbReference type="NCBI Taxonomy" id="703342"/>
    <lineage>
        <taxon>Bacteria</taxon>
        <taxon>Pseudomonadati</taxon>
        <taxon>Bacteroidota</taxon>
        <taxon>Flavobacteriia</taxon>
        <taxon>Flavobacteriales</taxon>
        <taxon>Flavobacteriaceae</taxon>
        <taxon>Myroides</taxon>
    </lineage>
</organism>
<reference evidence="7 8" key="1">
    <citation type="submission" date="2016-01" db="EMBL/GenBank/DDBJ databases">
        <title>Whole genome sequencing of Myroides marinus L41.</title>
        <authorList>
            <person name="Hong K.W."/>
        </authorList>
    </citation>
    <scope>NUCLEOTIDE SEQUENCE [LARGE SCALE GENOMIC DNA]</scope>
    <source>
        <strain evidence="7 8">L41</strain>
    </source>
</reference>
<gene>
    <name evidence="7" type="ORF">AV926_16165</name>
</gene>
<dbReference type="Pfam" id="PF04002">
    <property type="entry name" value="RadC"/>
    <property type="match status" value="1"/>
</dbReference>
<dbReference type="GO" id="GO:0046872">
    <property type="term" value="F:metal ion binding"/>
    <property type="evidence" value="ECO:0007669"/>
    <property type="project" value="UniProtKB-KW"/>
</dbReference>
<evidence type="ECO:0000259" key="6">
    <source>
        <dbReference type="PROSITE" id="PS50249"/>
    </source>
</evidence>
<dbReference type="Gene3D" id="3.40.140.10">
    <property type="entry name" value="Cytidine Deaminase, domain 2"/>
    <property type="match status" value="1"/>
</dbReference>
<keyword evidence="4" id="KW-0862">Zinc</keyword>
<proteinExistence type="predicted"/>